<dbReference type="Proteomes" id="UP000198802">
    <property type="component" value="Unassembled WGS sequence"/>
</dbReference>
<dbReference type="EMBL" id="FAOZ01000003">
    <property type="protein sequence ID" value="CUU54903.1"/>
    <property type="molecule type" value="Genomic_DNA"/>
</dbReference>
<name>A0A0S4QHF1_9ACTN</name>
<dbReference type="AlphaFoldDB" id="A0A0S4QHF1"/>
<gene>
    <name evidence="2" type="ORF">Ga0074812_103393</name>
</gene>
<proteinExistence type="predicted"/>
<sequence>MESAVGSAGGAQRLFPRGDRLPDRLISGPKIQGLADRSSNREARARFLRSTPSPGHPYAVRKIAATSMFRRMTLVGTAMELGCLGRPHAEHLAPVVTRFLAASGRQVDAGPPEQP</sequence>
<reference evidence="3" key="1">
    <citation type="submission" date="2015-11" db="EMBL/GenBank/DDBJ databases">
        <authorList>
            <person name="Varghese N."/>
        </authorList>
    </citation>
    <scope>NUCLEOTIDE SEQUENCE [LARGE SCALE GENOMIC DNA]</scope>
    <source>
        <strain evidence="3">DSM 45899</strain>
    </source>
</reference>
<keyword evidence="3" id="KW-1185">Reference proteome</keyword>
<evidence type="ECO:0000313" key="2">
    <source>
        <dbReference type="EMBL" id="CUU54903.1"/>
    </source>
</evidence>
<accession>A0A0S4QHF1</accession>
<organism evidence="2 3">
    <name type="scientific">Parafrankia irregularis</name>
    <dbReference type="NCBI Taxonomy" id="795642"/>
    <lineage>
        <taxon>Bacteria</taxon>
        <taxon>Bacillati</taxon>
        <taxon>Actinomycetota</taxon>
        <taxon>Actinomycetes</taxon>
        <taxon>Frankiales</taxon>
        <taxon>Frankiaceae</taxon>
        <taxon>Parafrankia</taxon>
    </lineage>
</organism>
<feature type="region of interest" description="Disordered" evidence="1">
    <location>
        <begin position="1"/>
        <end position="55"/>
    </location>
</feature>
<evidence type="ECO:0000256" key="1">
    <source>
        <dbReference type="SAM" id="MobiDB-lite"/>
    </source>
</evidence>
<evidence type="ECO:0000313" key="3">
    <source>
        <dbReference type="Proteomes" id="UP000198802"/>
    </source>
</evidence>
<protein>
    <submittedName>
        <fullName evidence="2">Uncharacterized protein</fullName>
    </submittedName>
</protein>
<dbReference type="RefSeq" id="WP_131799416.1">
    <property type="nucleotide sequence ID" value="NZ_FAOZ01000003.1"/>
</dbReference>